<feature type="compositionally biased region" description="Polar residues" evidence="1">
    <location>
        <begin position="60"/>
        <end position="70"/>
    </location>
</feature>
<organism evidence="3 4">
    <name type="scientific">Priestia endophytica DSM 13796</name>
    <dbReference type="NCBI Taxonomy" id="1121089"/>
    <lineage>
        <taxon>Bacteria</taxon>
        <taxon>Bacillati</taxon>
        <taxon>Bacillota</taxon>
        <taxon>Bacilli</taxon>
        <taxon>Bacillales</taxon>
        <taxon>Bacillaceae</taxon>
        <taxon>Priestia</taxon>
    </lineage>
</organism>
<keyword evidence="4" id="KW-1185">Reference proteome</keyword>
<evidence type="ECO:0000256" key="1">
    <source>
        <dbReference type="SAM" id="MobiDB-lite"/>
    </source>
</evidence>
<feature type="region of interest" description="Disordered" evidence="1">
    <location>
        <begin position="53"/>
        <end position="140"/>
    </location>
</feature>
<keyword evidence="2" id="KW-1133">Transmembrane helix</keyword>
<keyword evidence="2" id="KW-0812">Transmembrane</keyword>
<comment type="caution">
    <text evidence="3">The sequence shown here is derived from an EMBL/GenBank/DDBJ whole genome shotgun (WGS) entry which is preliminary data.</text>
</comment>
<dbReference type="Proteomes" id="UP000182762">
    <property type="component" value="Unassembled WGS sequence"/>
</dbReference>
<dbReference type="GeneID" id="93713212"/>
<sequence length="140" mass="15453">MEDFTLNQLNEILGTIIHYMWPLVVFMILLKIVFTIIGKLYEKLETFLEDVKPKEKGKHSSTYYPNLSPSTEEKYGTGKSNSVSLNKSKTHSSRPSRSCDSTSIITSSTSASMYSSYGNSCSSSHYNTGSSDSGSSGFCD</sequence>
<name>A0A1I6C0H3_9BACI</name>
<evidence type="ECO:0000256" key="2">
    <source>
        <dbReference type="SAM" id="Phobius"/>
    </source>
</evidence>
<protein>
    <submittedName>
        <fullName evidence="3">Uncharacterized protein</fullName>
    </submittedName>
</protein>
<accession>A0A1I6C0H3</accession>
<evidence type="ECO:0000313" key="3">
    <source>
        <dbReference type="EMBL" id="SFQ86647.1"/>
    </source>
</evidence>
<dbReference type="RefSeq" id="WP_061802863.1">
    <property type="nucleotide sequence ID" value="NZ_FOXX01000019.1"/>
</dbReference>
<feature type="compositionally biased region" description="Polar residues" evidence="1">
    <location>
        <begin position="78"/>
        <end position="87"/>
    </location>
</feature>
<proteinExistence type="predicted"/>
<feature type="compositionally biased region" description="Low complexity" evidence="1">
    <location>
        <begin position="95"/>
        <end position="140"/>
    </location>
</feature>
<evidence type="ECO:0000313" key="4">
    <source>
        <dbReference type="Proteomes" id="UP000182762"/>
    </source>
</evidence>
<reference evidence="3 4" key="1">
    <citation type="submission" date="2016-10" db="EMBL/GenBank/DDBJ databases">
        <authorList>
            <person name="Varghese N."/>
            <person name="Submissions S."/>
        </authorList>
    </citation>
    <scope>NUCLEOTIDE SEQUENCE [LARGE SCALE GENOMIC DNA]</scope>
    <source>
        <strain evidence="3 4">DSM 13796</strain>
    </source>
</reference>
<feature type="transmembrane region" description="Helical" evidence="2">
    <location>
        <begin position="12"/>
        <end position="34"/>
    </location>
</feature>
<gene>
    <name evidence="3" type="ORF">SAMN02745910_04689</name>
</gene>
<keyword evidence="2" id="KW-0472">Membrane</keyword>
<dbReference type="EMBL" id="FOXX01000019">
    <property type="protein sequence ID" value="SFQ86647.1"/>
    <property type="molecule type" value="Genomic_DNA"/>
</dbReference>